<reference evidence="2 3" key="1">
    <citation type="submission" date="2016-03" db="EMBL/GenBank/DDBJ databases">
        <authorList>
            <person name="Ploux O."/>
        </authorList>
    </citation>
    <scope>NUCLEOTIDE SEQUENCE [LARGE SCALE GENOMIC DNA]</scope>
    <source>
        <strain evidence="2 3">UAMH 11012</strain>
    </source>
</reference>
<dbReference type="Proteomes" id="UP000184330">
    <property type="component" value="Unassembled WGS sequence"/>
</dbReference>
<dbReference type="GO" id="GO:0016491">
    <property type="term" value="F:oxidoreductase activity"/>
    <property type="evidence" value="ECO:0007669"/>
    <property type="project" value="InterPro"/>
</dbReference>
<dbReference type="GO" id="GO:0003682">
    <property type="term" value="F:chromatin binding"/>
    <property type="evidence" value="ECO:0007669"/>
    <property type="project" value="TreeGrafter"/>
</dbReference>
<dbReference type="Gene3D" id="3.90.660.10">
    <property type="match status" value="1"/>
</dbReference>
<dbReference type="InterPro" id="IPR002937">
    <property type="entry name" value="Amino_oxidase"/>
</dbReference>
<sequence>MSTKIGIIGGGISGLRCADVLLEQGFEVTILEARDRLGGRMHQSVLPSGHVVDLGPNWIHGTDDNPILDLANVTNTTTHSWEEDSNIFDEHGKLLSNGDELSGIFWGIVMEAFKYSEQHGANLDPNTSLWDFFIEKTAVMSKSTAEKEKARLVLQVAEMWGAYIGTPITRQSLKFFWLEECIDGENLFCAGTYQKILAEIARAAEQRAIIHVSTTVNKIEPTSTGAVVHTKNGPSFRFDELVVTTPLGWLQKNKNVFSPELPTRLSEAIDAIGYGNLEKVYITFSRPFWLGADGQPVKKPLPGFTQWLHPSYAHEPASTKWNQEAVDLATLPGSCAHPTLLFYIFGDQGSLIANKWKELNSEEERTAWLAKYFAPYLEKLPQYDPSSKDCIPIYCLATSWTADDLAGNGSYSNFPVGLKEGDRDIEVMREGVPERHLWFAGEHTAPFVALGTVTGAYWSGEKVADRITRKYRKESVVSDAVKGGGGIAGYYAAKPVNVRGFADDGLKE</sequence>
<dbReference type="PRINTS" id="PR00419">
    <property type="entry name" value="ADXRDTASE"/>
</dbReference>
<evidence type="ECO:0000313" key="3">
    <source>
        <dbReference type="Proteomes" id="UP000184330"/>
    </source>
</evidence>
<dbReference type="EMBL" id="FJOG01000003">
    <property type="protein sequence ID" value="CZR53103.1"/>
    <property type="molecule type" value="Genomic_DNA"/>
</dbReference>
<dbReference type="GO" id="GO:0050660">
    <property type="term" value="F:flavin adenine dinucleotide binding"/>
    <property type="evidence" value="ECO:0007669"/>
    <property type="project" value="TreeGrafter"/>
</dbReference>
<accession>A0A1L7WK40</accession>
<dbReference type="Pfam" id="PF01593">
    <property type="entry name" value="Amino_oxidase"/>
    <property type="match status" value="1"/>
</dbReference>
<organism evidence="2 3">
    <name type="scientific">Phialocephala subalpina</name>
    <dbReference type="NCBI Taxonomy" id="576137"/>
    <lineage>
        <taxon>Eukaryota</taxon>
        <taxon>Fungi</taxon>
        <taxon>Dikarya</taxon>
        <taxon>Ascomycota</taxon>
        <taxon>Pezizomycotina</taxon>
        <taxon>Leotiomycetes</taxon>
        <taxon>Helotiales</taxon>
        <taxon>Mollisiaceae</taxon>
        <taxon>Phialocephala</taxon>
        <taxon>Phialocephala fortinii species complex</taxon>
    </lineage>
</organism>
<dbReference type="OrthoDB" id="5046242at2759"/>
<dbReference type="GO" id="GO:0006338">
    <property type="term" value="P:chromatin remodeling"/>
    <property type="evidence" value="ECO:0007669"/>
    <property type="project" value="TreeGrafter"/>
</dbReference>
<feature type="domain" description="Amine oxidase" evidence="1">
    <location>
        <begin position="12"/>
        <end position="467"/>
    </location>
</feature>
<dbReference type="Gene3D" id="3.50.50.60">
    <property type="entry name" value="FAD/NAD(P)-binding domain"/>
    <property type="match status" value="1"/>
</dbReference>
<name>A0A1L7WK40_9HELO</name>
<dbReference type="STRING" id="576137.A0A1L7WK40"/>
<evidence type="ECO:0000259" key="1">
    <source>
        <dbReference type="Pfam" id="PF01593"/>
    </source>
</evidence>
<keyword evidence="3" id="KW-1185">Reference proteome</keyword>
<dbReference type="PANTHER" id="PTHR10742:SF414">
    <property type="entry name" value="CONTAINING AMINE OXIDASE, PUTATIVE (AFU_ORTHOLOGUE AFUA_3G12150)-RELATED"/>
    <property type="match status" value="1"/>
</dbReference>
<gene>
    <name evidence="2" type="ORF">PAC_02981</name>
</gene>
<proteinExistence type="predicted"/>
<protein>
    <submittedName>
        <fullName evidence="2">Related to anon-37cs protein</fullName>
    </submittedName>
</protein>
<dbReference type="PANTHER" id="PTHR10742">
    <property type="entry name" value="FLAVIN MONOAMINE OXIDASE"/>
    <property type="match status" value="1"/>
</dbReference>
<dbReference type="InterPro" id="IPR036188">
    <property type="entry name" value="FAD/NAD-bd_sf"/>
</dbReference>
<evidence type="ECO:0000313" key="2">
    <source>
        <dbReference type="EMBL" id="CZR53103.1"/>
    </source>
</evidence>
<dbReference type="SUPFAM" id="SSF51905">
    <property type="entry name" value="FAD/NAD(P)-binding domain"/>
    <property type="match status" value="1"/>
</dbReference>
<dbReference type="SUPFAM" id="SSF54373">
    <property type="entry name" value="FAD-linked reductases, C-terminal domain"/>
    <property type="match status" value="1"/>
</dbReference>
<dbReference type="AlphaFoldDB" id="A0A1L7WK40"/>
<dbReference type="InterPro" id="IPR050281">
    <property type="entry name" value="Flavin_monoamine_oxidase"/>
</dbReference>